<keyword evidence="1" id="KW-1133">Transmembrane helix</keyword>
<keyword evidence="5" id="KW-1185">Reference proteome</keyword>
<dbReference type="PANTHER" id="PTHR11861:SF8">
    <property type="entry name" value="PKD DOMAIN-CONTAINING PROTEIN"/>
    <property type="match status" value="1"/>
</dbReference>
<feature type="transmembrane region" description="Helical" evidence="1">
    <location>
        <begin position="373"/>
        <end position="397"/>
    </location>
</feature>
<dbReference type="GO" id="GO:0005886">
    <property type="term" value="C:plasma membrane"/>
    <property type="evidence" value="ECO:0007669"/>
    <property type="project" value="TreeGrafter"/>
</dbReference>
<evidence type="ECO:0000256" key="2">
    <source>
        <dbReference type="SAM" id="SignalP"/>
    </source>
</evidence>
<feature type="signal peptide" evidence="2">
    <location>
        <begin position="1"/>
        <end position="18"/>
    </location>
</feature>
<dbReference type="InterPro" id="IPR045219">
    <property type="entry name" value="PKAT"/>
</dbReference>
<dbReference type="EMBL" id="CADEBD010000171">
    <property type="protein sequence ID" value="CAB3224245.1"/>
    <property type="molecule type" value="Genomic_DNA"/>
</dbReference>
<dbReference type="Proteomes" id="UP000494256">
    <property type="component" value="Unassembled WGS sequence"/>
</dbReference>
<protein>
    <recommendedName>
        <fullName evidence="7">Allorecognition 2</fullName>
    </recommendedName>
</protein>
<dbReference type="PANTHER" id="PTHR11861">
    <property type="entry name" value="MELANOCYTE PROTEIN PMEL 17-RELATED"/>
    <property type="match status" value="1"/>
</dbReference>
<keyword evidence="1" id="KW-0812">Transmembrane</keyword>
<keyword evidence="1" id="KW-0472">Membrane</keyword>
<name>A0A8S0ZCB9_ARCPL</name>
<evidence type="ECO:0000313" key="4">
    <source>
        <dbReference type="EMBL" id="CAB3230006.1"/>
    </source>
</evidence>
<evidence type="ECO:0000313" key="3">
    <source>
        <dbReference type="EMBL" id="CAB3224245.1"/>
    </source>
</evidence>
<reference evidence="5 6" key="1">
    <citation type="submission" date="2020-04" db="EMBL/GenBank/DDBJ databases">
        <authorList>
            <person name="Wallbank WR R."/>
            <person name="Pardo Diaz C."/>
            <person name="Kozak K."/>
            <person name="Martin S."/>
            <person name="Jiggins C."/>
            <person name="Moest M."/>
            <person name="Warren A I."/>
            <person name="Byers J.R.P. K."/>
            <person name="Montejo-Kovacevich G."/>
            <person name="Yen C E."/>
        </authorList>
    </citation>
    <scope>NUCLEOTIDE SEQUENCE [LARGE SCALE GENOMIC DNA]</scope>
</reference>
<dbReference type="Proteomes" id="UP000494106">
    <property type="component" value="Unassembled WGS sequence"/>
</dbReference>
<dbReference type="EMBL" id="CADEBC010000426">
    <property type="protein sequence ID" value="CAB3230006.1"/>
    <property type="molecule type" value="Genomic_DNA"/>
</dbReference>
<evidence type="ECO:0000313" key="6">
    <source>
        <dbReference type="Proteomes" id="UP000494256"/>
    </source>
</evidence>
<gene>
    <name evidence="3" type="ORF">APLA_LOCUS1819</name>
    <name evidence="4" type="ORF">APLA_LOCUS4071</name>
</gene>
<dbReference type="AlphaFoldDB" id="A0A8S0ZCB9"/>
<comment type="caution">
    <text evidence="4">The sequence shown here is derived from an EMBL/GenBank/DDBJ whole genome shotgun (WGS) entry which is preliminary data.</text>
</comment>
<keyword evidence="2" id="KW-0732">Signal</keyword>
<sequence>MALDILFIAIFLLEAVCASSNIVILTNSGPAVRGSNVTFTATILRGYTGEELQFIFNDDAAPEHYHTILSTERSVNYTAEYSKDMYEAGQYKGHVEVQRKIFFDMWLNFGRNDTAFTLTDTLNGNLVLIQNETERPNSFVAVGKSVTHFVRIPDSELKFLTANSSSIVTHWLIDCVLVDTTTDFALNYTYDDVMAKPTTSKELITSTPTTLSNLTDTSTSVSHKVAKRAISNRTVMKPQKDGGSYTCRHNIPIGKNYTYGRFQQSIKVREPISTVNISGMDWLQHGDLLNMVVKYTGSPPFDYCIQYKLGDYNITGNETCDVKSTTISNTFRLVHYFSDSDRHTVVVVLENEIGKKAARATINIYKVTVHPQLSVIVVPVFFCSIAVILVVFGIAYYQHRSRHTVEVADFDFGQAHLDYKTFTERLRDSFSNAFNFRKRDDTEALTSNTRYDSMT</sequence>
<evidence type="ECO:0000313" key="5">
    <source>
        <dbReference type="Proteomes" id="UP000494106"/>
    </source>
</evidence>
<dbReference type="OrthoDB" id="6381995at2759"/>
<evidence type="ECO:0008006" key="7">
    <source>
        <dbReference type="Google" id="ProtNLM"/>
    </source>
</evidence>
<proteinExistence type="predicted"/>
<accession>A0A8S0ZCB9</accession>
<organism evidence="4 5">
    <name type="scientific">Arctia plantaginis</name>
    <name type="common">Wood tiger moth</name>
    <name type="synonym">Phalaena plantaginis</name>
    <dbReference type="NCBI Taxonomy" id="874455"/>
    <lineage>
        <taxon>Eukaryota</taxon>
        <taxon>Metazoa</taxon>
        <taxon>Ecdysozoa</taxon>
        <taxon>Arthropoda</taxon>
        <taxon>Hexapoda</taxon>
        <taxon>Insecta</taxon>
        <taxon>Pterygota</taxon>
        <taxon>Neoptera</taxon>
        <taxon>Endopterygota</taxon>
        <taxon>Lepidoptera</taxon>
        <taxon>Glossata</taxon>
        <taxon>Ditrysia</taxon>
        <taxon>Noctuoidea</taxon>
        <taxon>Erebidae</taxon>
        <taxon>Arctiinae</taxon>
        <taxon>Arctia</taxon>
    </lineage>
</organism>
<feature type="chain" id="PRO_5036272922" description="Allorecognition 2" evidence="2">
    <location>
        <begin position="19"/>
        <end position="455"/>
    </location>
</feature>
<evidence type="ECO:0000256" key="1">
    <source>
        <dbReference type="SAM" id="Phobius"/>
    </source>
</evidence>